<dbReference type="AlphaFoldDB" id="A0AAV6YNM4"/>
<protein>
    <submittedName>
        <fullName evidence="1">Uncharacterized protein</fullName>
    </submittedName>
</protein>
<sequence length="172" mass="19258">MFAVVCRYSRDFGPVLHSDIQVSGLLLGSIEFRLSPKTLHWFQVWRPLLDKEMLYTEPLLSCPSCVLGHCHTGRHSHDSSSMPLLREDGYWAKSCDTLPPSILPSILGSRPVSCAEKYLFTIIGATYRYPSPIDSYGTRAWFRAVAADKERACSILCLKNGRAALFSMERGG</sequence>
<accession>A0AAV6YNM4</accession>
<dbReference type="Proteomes" id="UP000824782">
    <property type="component" value="Unassembled WGS sequence"/>
</dbReference>
<keyword evidence="2" id="KW-1185">Reference proteome</keyword>
<gene>
    <name evidence="1" type="ORF">GDO81_028648</name>
</gene>
<reference evidence="1" key="1">
    <citation type="thesis" date="2020" institute="ProQuest LLC" country="789 East Eisenhower Parkway, Ann Arbor, MI, USA">
        <title>Comparative Genomics and Chromosome Evolution.</title>
        <authorList>
            <person name="Mudd A.B."/>
        </authorList>
    </citation>
    <scope>NUCLEOTIDE SEQUENCE</scope>
    <source>
        <strain evidence="1">237g6f4</strain>
        <tissue evidence="1">Blood</tissue>
    </source>
</reference>
<proteinExistence type="predicted"/>
<name>A0AAV6YNM4_ENGPU</name>
<comment type="caution">
    <text evidence="1">The sequence shown here is derived from an EMBL/GenBank/DDBJ whole genome shotgun (WGS) entry which is preliminary data.</text>
</comment>
<evidence type="ECO:0000313" key="1">
    <source>
        <dbReference type="EMBL" id="KAG8535393.1"/>
    </source>
</evidence>
<dbReference type="EMBL" id="WNYA01068240">
    <property type="protein sequence ID" value="KAG8535393.1"/>
    <property type="molecule type" value="Genomic_DNA"/>
</dbReference>
<evidence type="ECO:0000313" key="2">
    <source>
        <dbReference type="Proteomes" id="UP000824782"/>
    </source>
</evidence>
<organism evidence="1 2">
    <name type="scientific">Engystomops pustulosus</name>
    <name type="common">Tungara frog</name>
    <name type="synonym">Physalaemus pustulosus</name>
    <dbReference type="NCBI Taxonomy" id="76066"/>
    <lineage>
        <taxon>Eukaryota</taxon>
        <taxon>Metazoa</taxon>
        <taxon>Chordata</taxon>
        <taxon>Craniata</taxon>
        <taxon>Vertebrata</taxon>
        <taxon>Euteleostomi</taxon>
        <taxon>Amphibia</taxon>
        <taxon>Batrachia</taxon>
        <taxon>Anura</taxon>
        <taxon>Neobatrachia</taxon>
        <taxon>Hyloidea</taxon>
        <taxon>Leptodactylidae</taxon>
        <taxon>Leiuperinae</taxon>
        <taxon>Engystomops</taxon>
    </lineage>
</organism>